<dbReference type="InterPro" id="IPR001604">
    <property type="entry name" value="Endo_G_ENPP1-like_dom"/>
</dbReference>
<keyword evidence="4" id="KW-1185">Reference proteome</keyword>
<organism evidence="3 4">
    <name type="scientific">Weissella sagaensis</name>
    <dbReference type="NCBI Taxonomy" id="2559928"/>
    <lineage>
        <taxon>Bacteria</taxon>
        <taxon>Bacillati</taxon>
        <taxon>Bacillota</taxon>
        <taxon>Bacilli</taxon>
        <taxon>Lactobacillales</taxon>
        <taxon>Lactobacillaceae</taxon>
        <taxon>Weissella</taxon>
    </lineage>
</organism>
<sequence length="297" mass="32457">MVHKKKQRTKTVSISTVVVVIGVAILQQTGVISDIDNKLQPADTKSSVSSNKISQPTVNLKDGINYGTVFDKYPSESLSKTVLTNDVVAQLKANKVTFNNTGSYIVNDDKTDLNANVNVAPYVQLSSQDGLGRPRVANAYLNKSSRQYRSRDETGNSKTINPVGWHQATIGGTYNTLYNRGHLIGYALAGNIKSFDPSEANPQNIATQTAWANQASNGNAENTGQNYYETQVRRALDGNKRVRYRVTPIYHNNDLVPSGNHMEAKSSDGQLEFNVFVPNVQQGVKIDYATGASTLVK</sequence>
<keyword evidence="1" id="KW-1133">Transmembrane helix</keyword>
<dbReference type="InterPro" id="IPR044929">
    <property type="entry name" value="DNA/RNA_non-sp_Endonuclease_sf"/>
</dbReference>
<dbReference type="SMART" id="SM00892">
    <property type="entry name" value="Endonuclease_NS"/>
    <property type="match status" value="1"/>
</dbReference>
<keyword evidence="3" id="KW-0540">Nuclease</keyword>
<evidence type="ECO:0000259" key="2">
    <source>
        <dbReference type="SMART" id="SM00892"/>
    </source>
</evidence>
<accession>A0ABW1RRK9</accession>
<keyword evidence="1" id="KW-0812">Transmembrane</keyword>
<name>A0ABW1RRK9_9LACO</name>
<dbReference type="GO" id="GO:0004519">
    <property type="term" value="F:endonuclease activity"/>
    <property type="evidence" value="ECO:0007669"/>
    <property type="project" value="UniProtKB-KW"/>
</dbReference>
<proteinExistence type="predicted"/>
<evidence type="ECO:0000313" key="4">
    <source>
        <dbReference type="Proteomes" id="UP001596158"/>
    </source>
</evidence>
<feature type="domain" description="DNA/RNA non-specific endonuclease/pyrophosphatase/phosphodiesterase" evidence="2">
    <location>
        <begin position="119"/>
        <end position="295"/>
    </location>
</feature>
<keyword evidence="1" id="KW-0472">Membrane</keyword>
<keyword evidence="3" id="KW-0255">Endonuclease</keyword>
<dbReference type="RefSeq" id="WP_052348390.1">
    <property type="nucleotide sequence ID" value="NZ_BJDT01000005.1"/>
</dbReference>
<keyword evidence="3" id="KW-0378">Hydrolase</keyword>
<dbReference type="EMBL" id="JBHSSG010000007">
    <property type="protein sequence ID" value="MFC6178052.1"/>
    <property type="molecule type" value="Genomic_DNA"/>
</dbReference>
<gene>
    <name evidence="3" type="ORF">ACFQGR_01320</name>
</gene>
<feature type="transmembrane region" description="Helical" evidence="1">
    <location>
        <begin position="12"/>
        <end position="31"/>
    </location>
</feature>
<protein>
    <submittedName>
        <fullName evidence="3">DNA/RNA non-specific endonuclease</fullName>
    </submittedName>
</protein>
<dbReference type="Pfam" id="PF01223">
    <property type="entry name" value="Endonuclease_NS"/>
    <property type="match status" value="1"/>
</dbReference>
<dbReference type="Proteomes" id="UP001596158">
    <property type="component" value="Unassembled WGS sequence"/>
</dbReference>
<reference evidence="4" key="1">
    <citation type="journal article" date="2019" name="Int. J. Syst. Evol. Microbiol.">
        <title>The Global Catalogue of Microorganisms (GCM) 10K type strain sequencing project: providing services to taxonomists for standard genome sequencing and annotation.</title>
        <authorList>
            <consortium name="The Broad Institute Genomics Platform"/>
            <consortium name="The Broad Institute Genome Sequencing Center for Infectious Disease"/>
            <person name="Wu L."/>
            <person name="Ma J."/>
        </authorList>
    </citation>
    <scope>NUCLEOTIDE SEQUENCE [LARGE SCALE GENOMIC DNA]</scope>
    <source>
        <strain evidence="4">CCM 8924</strain>
    </source>
</reference>
<comment type="caution">
    <text evidence="3">The sequence shown here is derived from an EMBL/GenBank/DDBJ whole genome shotgun (WGS) entry which is preliminary data.</text>
</comment>
<dbReference type="Gene3D" id="3.40.570.10">
    <property type="entry name" value="Extracellular Endonuclease, subunit A"/>
    <property type="match status" value="1"/>
</dbReference>
<evidence type="ECO:0000256" key="1">
    <source>
        <dbReference type="SAM" id="Phobius"/>
    </source>
</evidence>
<evidence type="ECO:0000313" key="3">
    <source>
        <dbReference type="EMBL" id="MFC6178052.1"/>
    </source>
</evidence>